<feature type="transmembrane region" description="Helical" evidence="7">
    <location>
        <begin position="247"/>
        <end position="267"/>
    </location>
</feature>
<keyword evidence="5 7" id="KW-1133">Transmembrane helix</keyword>
<evidence type="ECO:0000256" key="5">
    <source>
        <dbReference type="ARBA" id="ARBA00022989"/>
    </source>
</evidence>
<dbReference type="Proteomes" id="UP001339911">
    <property type="component" value="Unassembled WGS sequence"/>
</dbReference>
<accession>A0ABU7SL06</accession>
<dbReference type="InterPro" id="IPR035906">
    <property type="entry name" value="MetI-like_sf"/>
</dbReference>
<keyword evidence="2 7" id="KW-0813">Transport</keyword>
<gene>
    <name evidence="9" type="ORF">V1634_18505</name>
    <name evidence="10" type="ORF">V1634_27325</name>
</gene>
<comment type="caution">
    <text evidence="10">The sequence shown here is derived from an EMBL/GenBank/DDBJ whole genome shotgun (WGS) entry which is preliminary data.</text>
</comment>
<name>A0ABU7SL06_9ACTN</name>
<evidence type="ECO:0000256" key="7">
    <source>
        <dbReference type="RuleBase" id="RU363032"/>
    </source>
</evidence>
<evidence type="ECO:0000313" key="9">
    <source>
        <dbReference type="EMBL" id="MEE6308827.1"/>
    </source>
</evidence>
<feature type="domain" description="ABC transmembrane type-1" evidence="8">
    <location>
        <begin position="77"/>
        <end position="268"/>
    </location>
</feature>
<dbReference type="Gene3D" id="1.10.3720.10">
    <property type="entry name" value="MetI-like"/>
    <property type="match status" value="1"/>
</dbReference>
<dbReference type="EMBL" id="JAZGQL010000027">
    <property type="protein sequence ID" value="MEE6310557.1"/>
    <property type="molecule type" value="Genomic_DNA"/>
</dbReference>
<dbReference type="RefSeq" id="WP_331209107.1">
    <property type="nucleotide sequence ID" value="NZ_JAZGQL010000012.1"/>
</dbReference>
<dbReference type="Pfam" id="PF00528">
    <property type="entry name" value="BPD_transp_1"/>
    <property type="match status" value="1"/>
</dbReference>
<evidence type="ECO:0000256" key="4">
    <source>
        <dbReference type="ARBA" id="ARBA00022692"/>
    </source>
</evidence>
<comment type="subcellular location">
    <subcellularLocation>
        <location evidence="1 7">Cell membrane</location>
        <topology evidence="1 7">Multi-pass membrane protein</topology>
    </subcellularLocation>
</comment>
<evidence type="ECO:0000313" key="11">
    <source>
        <dbReference type="Proteomes" id="UP001339911"/>
    </source>
</evidence>
<dbReference type="InterPro" id="IPR000515">
    <property type="entry name" value="MetI-like"/>
</dbReference>
<dbReference type="SUPFAM" id="SSF161098">
    <property type="entry name" value="MetI-like"/>
    <property type="match status" value="1"/>
</dbReference>
<dbReference type="CDD" id="cd06261">
    <property type="entry name" value="TM_PBP2"/>
    <property type="match status" value="1"/>
</dbReference>
<feature type="transmembrane region" description="Helical" evidence="7">
    <location>
        <begin position="81"/>
        <end position="103"/>
    </location>
</feature>
<sequence>MTSAPPVTSRLSWARLPRLVTWTVLTAIVLGPLYWITISAFKDREEILRTTPTLIPTNPTLDNFRQLFTATDYPSYLTNSFVIALSTALCTVLVSFAAAYGLYRLRIPGGNKLAGAILVAYMIPGTLLLVPLYQAFAAVELIDTRNALVIVNVAFTAPFCTWLLRGFFFAIPRDIDEAAAVDGAGPVRMMLRIVLPLLAPGISTVAVYAFVFSWTEFVFASQLIVSDQLKTLPIGLSAIMGQYTVNWGLLMAGTVCTVIPAIVPFLFAGRYFVGGLTAGAVK</sequence>
<feature type="transmembrane region" description="Helical" evidence="7">
    <location>
        <begin position="115"/>
        <end position="136"/>
    </location>
</feature>
<dbReference type="PANTHER" id="PTHR32243">
    <property type="entry name" value="MALTOSE TRANSPORT SYSTEM PERMEASE-RELATED"/>
    <property type="match status" value="1"/>
</dbReference>
<evidence type="ECO:0000256" key="3">
    <source>
        <dbReference type="ARBA" id="ARBA00022475"/>
    </source>
</evidence>
<feature type="transmembrane region" description="Helical" evidence="7">
    <location>
        <begin position="148"/>
        <end position="168"/>
    </location>
</feature>
<dbReference type="PANTHER" id="PTHR32243:SF18">
    <property type="entry name" value="INNER MEMBRANE ABC TRANSPORTER PERMEASE PROTEIN YCJP"/>
    <property type="match status" value="1"/>
</dbReference>
<keyword evidence="6 7" id="KW-0472">Membrane</keyword>
<keyword evidence="11" id="KW-1185">Reference proteome</keyword>
<protein>
    <submittedName>
        <fullName evidence="10">Carbohydrate ABC transporter permease</fullName>
    </submittedName>
</protein>
<evidence type="ECO:0000256" key="6">
    <source>
        <dbReference type="ARBA" id="ARBA00023136"/>
    </source>
</evidence>
<organism evidence="10 11">
    <name type="scientific">Plantactinospora veratri</name>
    <dbReference type="NCBI Taxonomy" id="1436122"/>
    <lineage>
        <taxon>Bacteria</taxon>
        <taxon>Bacillati</taxon>
        <taxon>Actinomycetota</taxon>
        <taxon>Actinomycetes</taxon>
        <taxon>Micromonosporales</taxon>
        <taxon>Micromonosporaceae</taxon>
        <taxon>Plantactinospora</taxon>
    </lineage>
</organism>
<reference evidence="10 11" key="1">
    <citation type="submission" date="2024-01" db="EMBL/GenBank/DDBJ databases">
        <title>Genome insights into Plantactinospora veratri sp. nov.</title>
        <authorList>
            <person name="Wang L."/>
        </authorList>
    </citation>
    <scope>NUCLEOTIDE SEQUENCE [LARGE SCALE GENOMIC DNA]</scope>
    <source>
        <strain evidence="10 11">NEAU-FHS4</strain>
    </source>
</reference>
<keyword evidence="4 7" id="KW-0812">Transmembrane</keyword>
<proteinExistence type="inferred from homology"/>
<dbReference type="PROSITE" id="PS50928">
    <property type="entry name" value="ABC_TM1"/>
    <property type="match status" value="1"/>
</dbReference>
<feature type="transmembrane region" description="Helical" evidence="7">
    <location>
        <begin position="189"/>
        <end position="211"/>
    </location>
</feature>
<dbReference type="EMBL" id="JAZGQL010000012">
    <property type="protein sequence ID" value="MEE6308827.1"/>
    <property type="molecule type" value="Genomic_DNA"/>
</dbReference>
<feature type="transmembrane region" description="Helical" evidence="7">
    <location>
        <begin position="19"/>
        <end position="41"/>
    </location>
</feature>
<evidence type="ECO:0000259" key="8">
    <source>
        <dbReference type="PROSITE" id="PS50928"/>
    </source>
</evidence>
<dbReference type="InterPro" id="IPR050901">
    <property type="entry name" value="BP-dep_ABC_trans_perm"/>
</dbReference>
<comment type="similarity">
    <text evidence="7">Belongs to the binding-protein-dependent transport system permease family.</text>
</comment>
<evidence type="ECO:0000256" key="1">
    <source>
        <dbReference type="ARBA" id="ARBA00004651"/>
    </source>
</evidence>
<evidence type="ECO:0000256" key="2">
    <source>
        <dbReference type="ARBA" id="ARBA00022448"/>
    </source>
</evidence>
<evidence type="ECO:0000313" key="10">
    <source>
        <dbReference type="EMBL" id="MEE6310557.1"/>
    </source>
</evidence>
<keyword evidence="3" id="KW-1003">Cell membrane</keyword>